<sequence>MDSSGFFKKHKILVFFVVALLLRISLLFYDYSFDVNNHIAWAKDLHQRGFMNFYTTRSSEVYASLYPNYPPFALFVFYLLYPIQSLLKNIVWYLNITFPFFPSQLVFFVESRAFLAGIMKLPGLFADLGIAWVFLLFAQKFFLKNLNIQKLIILLVLFNPVYFFTSALWGQIDSISIFFALLAFYLLLERKQAMTSGIVFTVGLLVKPTVLVYLPFFLLVVGKKYGFSTLLKTVVIAAVFFWLAFLPFTNFITNPLYPYTIYLEKIIAAQSLPYITNGAFNLWAMVGGFIGIKDTAPFLLGVSYRWYGYLLTGIIYLLLLLRLWKFKKFYFYVLFLGSFASFMFLTKMHERYTLLFLTFAIASYLLDRKLLPWVIVLSLTSFLNVYHSWSVPKIGFIMNIQYNPLYSFFISLLNLIIFFILLGKFLASKKGA</sequence>
<keyword evidence="1" id="KW-0812">Transmembrane</keyword>
<keyword evidence="1" id="KW-1133">Transmembrane helix</keyword>
<feature type="transmembrane region" description="Helical" evidence="1">
    <location>
        <begin position="198"/>
        <end position="221"/>
    </location>
</feature>
<proteinExistence type="predicted"/>
<feature type="transmembrane region" description="Helical" evidence="1">
    <location>
        <begin position="90"/>
        <end position="109"/>
    </location>
</feature>
<organism evidence="2 3">
    <name type="scientific">Candidatus Roizmanbacteria bacterium RIFCSPHIGHO2_01_FULL_39_8</name>
    <dbReference type="NCBI Taxonomy" id="1802033"/>
    <lineage>
        <taxon>Bacteria</taxon>
        <taxon>Candidatus Roizmaniibacteriota</taxon>
    </lineage>
</organism>
<feature type="transmembrane region" description="Helical" evidence="1">
    <location>
        <begin position="304"/>
        <end position="323"/>
    </location>
</feature>
<dbReference type="Proteomes" id="UP000177026">
    <property type="component" value="Unassembled WGS sequence"/>
</dbReference>
<comment type="caution">
    <text evidence="2">The sequence shown here is derived from an EMBL/GenBank/DDBJ whole genome shotgun (WGS) entry which is preliminary data.</text>
</comment>
<evidence type="ECO:0000313" key="3">
    <source>
        <dbReference type="Proteomes" id="UP000177026"/>
    </source>
</evidence>
<feature type="transmembrane region" description="Helical" evidence="1">
    <location>
        <begin position="233"/>
        <end position="252"/>
    </location>
</feature>
<feature type="transmembrane region" description="Helical" evidence="1">
    <location>
        <begin position="61"/>
        <end position="81"/>
    </location>
</feature>
<feature type="transmembrane region" description="Helical" evidence="1">
    <location>
        <begin position="370"/>
        <end position="386"/>
    </location>
</feature>
<gene>
    <name evidence="2" type="ORF">A2866_04765</name>
</gene>
<feature type="transmembrane region" description="Helical" evidence="1">
    <location>
        <begin position="272"/>
        <end position="292"/>
    </location>
</feature>
<feature type="transmembrane region" description="Helical" evidence="1">
    <location>
        <begin position="406"/>
        <end position="427"/>
    </location>
</feature>
<name>A0A1F7GHB1_9BACT</name>
<evidence type="ECO:0008006" key="4">
    <source>
        <dbReference type="Google" id="ProtNLM"/>
    </source>
</evidence>
<accession>A0A1F7GHB1</accession>
<dbReference type="AlphaFoldDB" id="A0A1F7GHB1"/>
<evidence type="ECO:0000313" key="2">
    <source>
        <dbReference type="EMBL" id="OGK18174.1"/>
    </source>
</evidence>
<keyword evidence="1" id="KW-0472">Membrane</keyword>
<feature type="transmembrane region" description="Helical" evidence="1">
    <location>
        <begin position="329"/>
        <end position="349"/>
    </location>
</feature>
<feature type="transmembrane region" description="Helical" evidence="1">
    <location>
        <begin position="12"/>
        <end position="29"/>
    </location>
</feature>
<reference evidence="2 3" key="1">
    <citation type="journal article" date="2016" name="Nat. Commun.">
        <title>Thousands of microbial genomes shed light on interconnected biogeochemical processes in an aquifer system.</title>
        <authorList>
            <person name="Anantharaman K."/>
            <person name="Brown C.T."/>
            <person name="Hug L.A."/>
            <person name="Sharon I."/>
            <person name="Castelle C.J."/>
            <person name="Probst A.J."/>
            <person name="Thomas B.C."/>
            <person name="Singh A."/>
            <person name="Wilkins M.J."/>
            <person name="Karaoz U."/>
            <person name="Brodie E.L."/>
            <person name="Williams K.H."/>
            <person name="Hubbard S.S."/>
            <person name="Banfield J.F."/>
        </authorList>
    </citation>
    <scope>NUCLEOTIDE SEQUENCE [LARGE SCALE GENOMIC DNA]</scope>
</reference>
<feature type="transmembrane region" description="Helical" evidence="1">
    <location>
        <begin position="121"/>
        <end position="143"/>
    </location>
</feature>
<feature type="transmembrane region" description="Helical" evidence="1">
    <location>
        <begin position="155"/>
        <end position="186"/>
    </location>
</feature>
<dbReference type="EMBL" id="MFZI01000074">
    <property type="protein sequence ID" value="OGK18174.1"/>
    <property type="molecule type" value="Genomic_DNA"/>
</dbReference>
<protein>
    <recommendedName>
        <fullName evidence="4">Glycosyltransferase RgtA/B/C/D-like domain-containing protein</fullName>
    </recommendedName>
</protein>
<evidence type="ECO:0000256" key="1">
    <source>
        <dbReference type="SAM" id="Phobius"/>
    </source>
</evidence>